<keyword evidence="1" id="KW-0812">Transmembrane</keyword>
<proteinExistence type="predicted"/>
<dbReference type="AlphaFoldDB" id="A0A2P2PI10"/>
<reference evidence="2" key="1">
    <citation type="submission" date="2018-02" db="EMBL/GenBank/DDBJ databases">
        <title>Rhizophora mucronata_Transcriptome.</title>
        <authorList>
            <person name="Meera S.P."/>
            <person name="Sreeshan A."/>
            <person name="Augustine A."/>
        </authorList>
    </citation>
    <scope>NUCLEOTIDE SEQUENCE</scope>
    <source>
        <tissue evidence="2">Leaf</tissue>
    </source>
</reference>
<accession>A0A2P2PI10</accession>
<organism evidence="2">
    <name type="scientific">Rhizophora mucronata</name>
    <name type="common">Asiatic mangrove</name>
    <dbReference type="NCBI Taxonomy" id="61149"/>
    <lineage>
        <taxon>Eukaryota</taxon>
        <taxon>Viridiplantae</taxon>
        <taxon>Streptophyta</taxon>
        <taxon>Embryophyta</taxon>
        <taxon>Tracheophyta</taxon>
        <taxon>Spermatophyta</taxon>
        <taxon>Magnoliopsida</taxon>
        <taxon>eudicotyledons</taxon>
        <taxon>Gunneridae</taxon>
        <taxon>Pentapetalae</taxon>
        <taxon>rosids</taxon>
        <taxon>fabids</taxon>
        <taxon>Malpighiales</taxon>
        <taxon>Rhizophoraceae</taxon>
        <taxon>Rhizophora</taxon>
    </lineage>
</organism>
<protein>
    <submittedName>
        <fullName evidence="2">Uncharacterized protein</fullName>
    </submittedName>
</protein>
<dbReference type="EMBL" id="GGEC01073838">
    <property type="protein sequence ID" value="MBX54322.1"/>
    <property type="molecule type" value="Transcribed_RNA"/>
</dbReference>
<name>A0A2P2PI10_RHIMU</name>
<keyword evidence="1" id="KW-1133">Transmembrane helix</keyword>
<sequence>MLQREGESMVFRISGANSLIYVLLKLIFIWMEKSL</sequence>
<evidence type="ECO:0000256" key="1">
    <source>
        <dbReference type="SAM" id="Phobius"/>
    </source>
</evidence>
<evidence type="ECO:0000313" key="2">
    <source>
        <dbReference type="EMBL" id="MBX54322.1"/>
    </source>
</evidence>
<keyword evidence="1" id="KW-0472">Membrane</keyword>
<feature type="transmembrane region" description="Helical" evidence="1">
    <location>
        <begin position="9"/>
        <end position="31"/>
    </location>
</feature>